<evidence type="ECO:0000313" key="2">
    <source>
        <dbReference type="Proteomes" id="UP000256779"/>
    </source>
</evidence>
<accession>A0A3D9L179</accession>
<name>A0A3D9L179_MARFU</name>
<keyword evidence="2" id="KW-1185">Reference proteome</keyword>
<dbReference type="AlphaFoldDB" id="A0A3D9L179"/>
<dbReference type="Pfam" id="PF12864">
    <property type="entry name" value="DUF3822"/>
    <property type="match status" value="1"/>
</dbReference>
<evidence type="ECO:0000313" key="1">
    <source>
        <dbReference type="EMBL" id="RED97505.1"/>
    </source>
</evidence>
<dbReference type="Gene3D" id="3.30.420.260">
    <property type="match status" value="1"/>
</dbReference>
<protein>
    <submittedName>
        <fullName evidence="1">Uncharacterized protein DUF3822</fullName>
    </submittedName>
</protein>
<dbReference type="RefSeq" id="WP_170148013.1">
    <property type="nucleotide sequence ID" value="NZ_QREG01000012.1"/>
</dbReference>
<gene>
    <name evidence="1" type="ORF">C7460_112115</name>
</gene>
<dbReference type="Proteomes" id="UP000256779">
    <property type="component" value="Unassembled WGS sequence"/>
</dbReference>
<proteinExistence type="predicted"/>
<dbReference type="CDD" id="cd24013">
    <property type="entry name" value="ASKHA_ATPase_BT3980-like"/>
    <property type="match status" value="1"/>
</dbReference>
<reference evidence="1 2" key="1">
    <citation type="submission" date="2018-07" db="EMBL/GenBank/DDBJ databases">
        <title>Genomic Encyclopedia of Type Strains, Phase IV (KMG-IV): sequencing the most valuable type-strain genomes for metagenomic binning, comparative biology and taxonomic classification.</title>
        <authorList>
            <person name="Goeker M."/>
        </authorList>
    </citation>
    <scope>NUCLEOTIDE SEQUENCE [LARGE SCALE GENOMIC DNA]</scope>
    <source>
        <strain evidence="1 2">DSM 4134</strain>
    </source>
</reference>
<sequence>MSSTATSNYKLVKNIKTGSFDLKKLPSYSLCLQVGIRDFQLCVVNKQTNTCLVLEDYKLENIKTINTRLEAIQGIIANHSFASSDLWDNIKLTFKTHKFTLVPNSHFIPEASSDYLALNSEIKTKIEEVYYYKHISSDAVNIFAADKKVIAWAKGQYPNKSIQVIHQGSTLIEGILAYDDHSHEKAMYAYFDRGILHLTVCQQQKLLYYNQFAVRKSEDYLKYILLVFKEVGLSAKTSKLIVWGLIKTNAPQVELLKKYIRNISLGTKPNFLKFSEAFEDVADHRYFDLYSIFLCE</sequence>
<organism evidence="1 2">
    <name type="scientific">Marinoscillum furvescens DSM 4134</name>
    <dbReference type="NCBI Taxonomy" id="1122208"/>
    <lineage>
        <taxon>Bacteria</taxon>
        <taxon>Pseudomonadati</taxon>
        <taxon>Bacteroidota</taxon>
        <taxon>Cytophagia</taxon>
        <taxon>Cytophagales</taxon>
        <taxon>Reichenbachiellaceae</taxon>
        <taxon>Marinoscillum</taxon>
    </lineage>
</organism>
<comment type="caution">
    <text evidence="1">The sequence shown here is derived from an EMBL/GenBank/DDBJ whole genome shotgun (WGS) entry which is preliminary data.</text>
</comment>
<dbReference type="Gene3D" id="3.30.420.250">
    <property type="match status" value="1"/>
</dbReference>
<dbReference type="InterPro" id="IPR024213">
    <property type="entry name" value="DUF3822"/>
</dbReference>
<dbReference type="EMBL" id="QREG01000012">
    <property type="protein sequence ID" value="RED97505.1"/>
    <property type="molecule type" value="Genomic_DNA"/>
</dbReference>